<dbReference type="Proteomes" id="UP000625551">
    <property type="component" value="Unassembled WGS sequence"/>
</dbReference>
<accession>A0ABR7XHX2</accession>
<gene>
    <name evidence="2" type="ORF">H9Q13_11815</name>
</gene>
<organism evidence="2 3">
    <name type="scientific">Pontibacter aquaedesilientis</name>
    <dbReference type="NCBI Taxonomy" id="2766980"/>
    <lineage>
        <taxon>Bacteria</taxon>
        <taxon>Pseudomonadati</taxon>
        <taxon>Bacteroidota</taxon>
        <taxon>Cytophagia</taxon>
        <taxon>Cytophagales</taxon>
        <taxon>Hymenobacteraceae</taxon>
        <taxon>Pontibacter</taxon>
    </lineage>
</organism>
<evidence type="ECO:0000259" key="1">
    <source>
        <dbReference type="PROSITE" id="PS51186"/>
    </source>
</evidence>
<dbReference type="InterPro" id="IPR000182">
    <property type="entry name" value="GNAT_dom"/>
</dbReference>
<dbReference type="InterPro" id="IPR016181">
    <property type="entry name" value="Acyl_CoA_acyltransferase"/>
</dbReference>
<name>A0ABR7XHX2_9BACT</name>
<protein>
    <submittedName>
        <fullName evidence="2">GNAT family N-acetyltransferase</fullName>
    </submittedName>
</protein>
<sequence length="176" mass="20615">MHIFVETERLILRELLPSDDLGMFELDSDVEVQRYLGNKPIKQIAEARETIDFIRKQYQENGIGRWAVVEKESNNFVGWAGLKLVKDRTNNHINYHDLGYRLIRRYWGRGYATEAANASLKYGFERLVLERVYGMCDVENATSRKVLEKVGLKLMGTFDLEGIPHYWFNISKPQIR</sequence>
<proteinExistence type="predicted"/>
<dbReference type="PROSITE" id="PS51186">
    <property type="entry name" value="GNAT"/>
    <property type="match status" value="1"/>
</dbReference>
<feature type="domain" description="N-acetyltransferase" evidence="1">
    <location>
        <begin position="10"/>
        <end position="173"/>
    </location>
</feature>
<dbReference type="EMBL" id="JACXAJ010000005">
    <property type="protein sequence ID" value="MBD1397853.1"/>
    <property type="molecule type" value="Genomic_DNA"/>
</dbReference>
<evidence type="ECO:0000313" key="2">
    <source>
        <dbReference type="EMBL" id="MBD1397853.1"/>
    </source>
</evidence>
<dbReference type="Pfam" id="PF13302">
    <property type="entry name" value="Acetyltransf_3"/>
    <property type="match status" value="1"/>
</dbReference>
<keyword evidence="3" id="KW-1185">Reference proteome</keyword>
<dbReference type="PANTHER" id="PTHR43792">
    <property type="entry name" value="GNAT FAMILY, PUTATIVE (AFU_ORTHOLOGUE AFUA_3G00765)-RELATED-RELATED"/>
    <property type="match status" value="1"/>
</dbReference>
<dbReference type="PANTHER" id="PTHR43792:SF16">
    <property type="entry name" value="N-ACETYLTRANSFERASE DOMAIN-CONTAINING PROTEIN"/>
    <property type="match status" value="1"/>
</dbReference>
<comment type="caution">
    <text evidence="2">The sequence shown here is derived from an EMBL/GenBank/DDBJ whole genome shotgun (WGS) entry which is preliminary data.</text>
</comment>
<evidence type="ECO:0000313" key="3">
    <source>
        <dbReference type="Proteomes" id="UP000625551"/>
    </source>
</evidence>
<dbReference type="Gene3D" id="3.40.630.30">
    <property type="match status" value="1"/>
</dbReference>
<dbReference type="SUPFAM" id="SSF55729">
    <property type="entry name" value="Acyl-CoA N-acyltransferases (Nat)"/>
    <property type="match status" value="1"/>
</dbReference>
<dbReference type="InterPro" id="IPR051531">
    <property type="entry name" value="N-acetyltransferase"/>
</dbReference>
<reference evidence="2 3" key="1">
    <citation type="submission" date="2020-09" db="EMBL/GenBank/DDBJ databases">
        <title>Genome sequencing and assembly of Pontibacter sp.</title>
        <authorList>
            <person name="Chhetri G."/>
        </authorList>
    </citation>
    <scope>NUCLEOTIDE SEQUENCE [LARGE SCALE GENOMIC DNA]</scope>
    <source>
        <strain evidence="2 3">JH31</strain>
    </source>
</reference>
<dbReference type="RefSeq" id="WP_191184009.1">
    <property type="nucleotide sequence ID" value="NZ_JACXAJ010000005.1"/>
</dbReference>